<dbReference type="Proteomes" id="UP000295678">
    <property type="component" value="Unassembled WGS sequence"/>
</dbReference>
<dbReference type="PANTHER" id="PTHR11727:SF14">
    <property type="entry name" value="BLL8166 PROTEIN"/>
    <property type="match status" value="1"/>
</dbReference>
<evidence type="ECO:0000256" key="2">
    <source>
        <dbReference type="ARBA" id="ARBA00022679"/>
    </source>
</evidence>
<dbReference type="Pfam" id="PF00398">
    <property type="entry name" value="RrnaAD"/>
    <property type="match status" value="1"/>
</dbReference>
<keyword evidence="4" id="KW-0694">RNA-binding</keyword>
<keyword evidence="3" id="KW-0949">S-adenosyl-L-methionine</keyword>
<reference evidence="5 6" key="1">
    <citation type="submission" date="2019-03" db="EMBL/GenBank/DDBJ databases">
        <title>Genomic Encyclopedia of Type Strains, Phase IV (KMG-IV): sequencing the most valuable type-strain genomes for metagenomic binning, comparative biology and taxonomic classification.</title>
        <authorList>
            <person name="Goeker M."/>
        </authorList>
    </citation>
    <scope>NUCLEOTIDE SEQUENCE [LARGE SCALE GENOMIC DNA]</scope>
    <source>
        <strain evidence="5 6">DSM 19345</strain>
    </source>
</reference>
<dbReference type="CDD" id="cd02440">
    <property type="entry name" value="AdoMet_MTases"/>
    <property type="match status" value="1"/>
</dbReference>
<keyword evidence="6" id="KW-1185">Reference proteome</keyword>
<dbReference type="GO" id="GO:0000179">
    <property type="term" value="F:rRNA (adenine-N6,N6-)-dimethyltransferase activity"/>
    <property type="evidence" value="ECO:0007669"/>
    <property type="project" value="TreeGrafter"/>
</dbReference>
<evidence type="ECO:0000313" key="5">
    <source>
        <dbReference type="EMBL" id="TCT11942.1"/>
    </source>
</evidence>
<sequence length="197" mass="21719">MTTSRSDLKKQDILDELRFVREWIGNPLKIGAVSPSGRWLARAMAAEVDLDRDGMVVELGPGTGVFTRALLDRGIPPERLLLIEYNRDFCRLLGERFPNVRVIQGDAYAIRSHLDALEVGPLAAVVTGLPLLSRPLRRRVELIEACLAAGGPGMPLIQFSYAVQPPVPAGAGDFDVRLARRVLLNLPPATVWVYSRK</sequence>
<dbReference type="OrthoDB" id="9805585at2"/>
<keyword evidence="1 5" id="KW-0489">Methyltransferase</keyword>
<dbReference type="InterPro" id="IPR029063">
    <property type="entry name" value="SAM-dependent_MTases_sf"/>
</dbReference>
<accession>A0A4R3MFK4</accession>
<protein>
    <submittedName>
        <fullName evidence="5">Phosphatidylethanolamine/phosphatidyl-N-methylethanolamine N-methyltransferase</fullName>
    </submittedName>
</protein>
<dbReference type="PANTHER" id="PTHR11727">
    <property type="entry name" value="DIMETHYLADENOSINE TRANSFERASE"/>
    <property type="match status" value="1"/>
</dbReference>
<dbReference type="InterPro" id="IPR001737">
    <property type="entry name" value="KsgA/Erm"/>
</dbReference>
<proteinExistence type="predicted"/>
<dbReference type="GO" id="GO:0003723">
    <property type="term" value="F:RNA binding"/>
    <property type="evidence" value="ECO:0007669"/>
    <property type="project" value="UniProtKB-KW"/>
</dbReference>
<evidence type="ECO:0000313" key="6">
    <source>
        <dbReference type="Proteomes" id="UP000295678"/>
    </source>
</evidence>
<gene>
    <name evidence="5" type="ORF">EDC22_103255</name>
</gene>
<dbReference type="SUPFAM" id="SSF53335">
    <property type="entry name" value="S-adenosyl-L-methionine-dependent methyltransferases"/>
    <property type="match status" value="1"/>
</dbReference>
<dbReference type="AlphaFoldDB" id="A0A4R3MFK4"/>
<keyword evidence="2 5" id="KW-0808">Transferase</keyword>
<dbReference type="Gene3D" id="3.40.50.150">
    <property type="entry name" value="Vaccinia Virus protein VP39"/>
    <property type="match status" value="1"/>
</dbReference>
<organism evidence="5 6">
    <name type="scientific">Tepidamorphus gemmatus</name>
    <dbReference type="NCBI Taxonomy" id="747076"/>
    <lineage>
        <taxon>Bacteria</taxon>
        <taxon>Pseudomonadati</taxon>
        <taxon>Pseudomonadota</taxon>
        <taxon>Alphaproteobacteria</taxon>
        <taxon>Hyphomicrobiales</taxon>
        <taxon>Tepidamorphaceae</taxon>
        <taxon>Tepidamorphus</taxon>
    </lineage>
</organism>
<evidence type="ECO:0000256" key="1">
    <source>
        <dbReference type="ARBA" id="ARBA00022603"/>
    </source>
</evidence>
<evidence type="ECO:0000256" key="3">
    <source>
        <dbReference type="ARBA" id="ARBA00022691"/>
    </source>
</evidence>
<name>A0A4R3MFK4_9HYPH</name>
<dbReference type="EMBL" id="SMAK01000003">
    <property type="protein sequence ID" value="TCT11942.1"/>
    <property type="molecule type" value="Genomic_DNA"/>
</dbReference>
<dbReference type="RefSeq" id="WP_132805830.1">
    <property type="nucleotide sequence ID" value="NZ_SMAK01000003.1"/>
</dbReference>
<comment type="caution">
    <text evidence="5">The sequence shown here is derived from an EMBL/GenBank/DDBJ whole genome shotgun (WGS) entry which is preliminary data.</text>
</comment>
<evidence type="ECO:0000256" key="4">
    <source>
        <dbReference type="ARBA" id="ARBA00022884"/>
    </source>
</evidence>